<feature type="compositionally biased region" description="Acidic residues" evidence="7">
    <location>
        <begin position="13"/>
        <end position="25"/>
    </location>
</feature>
<keyword evidence="6 8" id="KW-0472">Membrane</keyword>
<evidence type="ECO:0000256" key="2">
    <source>
        <dbReference type="ARBA" id="ARBA00022448"/>
    </source>
</evidence>
<evidence type="ECO:0000313" key="10">
    <source>
        <dbReference type="EMBL" id="KAK8955638.1"/>
    </source>
</evidence>
<sequence length="561" mass="60773">MKNAVSDRIDYIESSDGEDDGDEEEQGKVSADGNDDGSDGSDSSSADSPRRSRPSSYSTTWPQSYRQSIDIYSSVTPPTIGFLGTPTLSRLGSSFLANSFRGRHTPDAISSLLKPFFPTPPAEEEQQQRKSSHTLLPPQIPTRRPSHRTAREEHRLSKASSGDLPDTARHCSYAQSVFNGVNVLCGVGMLSAPYSIKEGGWLGLFILIIFGVLAFYTGILLRRCLESEPGLETYPDIGQAAFGQYGRIIVSIILYLELYACCVEYIILDSDNLSSLFPNAHLDIAGIHLNAHLLFGVLITLIVLPSTWVRDFSMISYISAGGVIASVLVVACLFWLGLVDNIGYKNEGSLINLSGISIAIGLYGYSYSGHAVFPNIYSSLKKKSEFPAVLFTSFAISTLLFAGVAVIGSMLFGDATQSQFTLDMPHEFVVSKIAVWTTVVNPITKYSLTLAPMALSLEELMPKDQQKSHWYSIVIRTALTISTLLVAMSVPFFGLVMALVGSSLTMLLALILPCICFLSIARRKATWPQVCICAFILLVGVISSALGTSSAVSKIADSLNS</sequence>
<comment type="subcellular location">
    <subcellularLocation>
        <location evidence="1">Membrane</location>
    </subcellularLocation>
</comment>
<feature type="transmembrane region" description="Helical" evidence="8">
    <location>
        <begin position="388"/>
        <end position="413"/>
    </location>
</feature>
<protein>
    <recommendedName>
        <fullName evidence="9">Amino acid transporter transmembrane domain-containing protein</fullName>
    </recommendedName>
</protein>
<keyword evidence="4" id="KW-0029">Amino-acid transport</keyword>
<feature type="transmembrane region" description="Helical" evidence="8">
    <location>
        <begin position="248"/>
        <end position="267"/>
    </location>
</feature>
<evidence type="ECO:0000256" key="8">
    <source>
        <dbReference type="SAM" id="Phobius"/>
    </source>
</evidence>
<keyword evidence="3 8" id="KW-0812">Transmembrane</keyword>
<keyword evidence="2" id="KW-0813">Transport</keyword>
<evidence type="ECO:0000256" key="1">
    <source>
        <dbReference type="ARBA" id="ARBA00004370"/>
    </source>
</evidence>
<evidence type="ECO:0000256" key="7">
    <source>
        <dbReference type="SAM" id="MobiDB-lite"/>
    </source>
</evidence>
<evidence type="ECO:0000256" key="4">
    <source>
        <dbReference type="ARBA" id="ARBA00022970"/>
    </source>
</evidence>
<evidence type="ECO:0000256" key="5">
    <source>
        <dbReference type="ARBA" id="ARBA00022989"/>
    </source>
</evidence>
<feature type="region of interest" description="Disordered" evidence="7">
    <location>
        <begin position="1"/>
        <end position="64"/>
    </location>
</feature>
<evidence type="ECO:0000256" key="6">
    <source>
        <dbReference type="ARBA" id="ARBA00023136"/>
    </source>
</evidence>
<evidence type="ECO:0000256" key="3">
    <source>
        <dbReference type="ARBA" id="ARBA00022692"/>
    </source>
</evidence>
<dbReference type="Gene3D" id="1.20.1740.10">
    <property type="entry name" value="Amino acid/polyamine transporter I"/>
    <property type="match status" value="1"/>
</dbReference>
<gene>
    <name evidence="10" type="ORF">KSP40_PGU001687</name>
</gene>
<keyword evidence="5 8" id="KW-1133">Transmembrane helix</keyword>
<feature type="transmembrane region" description="Helical" evidence="8">
    <location>
        <begin position="287"/>
        <end position="305"/>
    </location>
</feature>
<name>A0ABR2LZH7_9ASPA</name>
<feature type="transmembrane region" description="Helical" evidence="8">
    <location>
        <begin position="317"/>
        <end position="338"/>
    </location>
</feature>
<evidence type="ECO:0000313" key="11">
    <source>
        <dbReference type="Proteomes" id="UP001412067"/>
    </source>
</evidence>
<dbReference type="Pfam" id="PF01490">
    <property type="entry name" value="Aa_trans"/>
    <property type="match status" value="1"/>
</dbReference>
<dbReference type="Proteomes" id="UP001412067">
    <property type="component" value="Unassembled WGS sequence"/>
</dbReference>
<feature type="compositionally biased region" description="Basic and acidic residues" evidence="7">
    <location>
        <begin position="1"/>
        <end position="11"/>
    </location>
</feature>
<comment type="caution">
    <text evidence="10">The sequence shown here is derived from an EMBL/GenBank/DDBJ whole genome shotgun (WGS) entry which is preliminary data.</text>
</comment>
<accession>A0ABR2LZH7</accession>
<feature type="region of interest" description="Disordered" evidence="7">
    <location>
        <begin position="111"/>
        <end position="164"/>
    </location>
</feature>
<feature type="domain" description="Amino acid transporter transmembrane" evidence="9">
    <location>
        <begin position="172"/>
        <end position="549"/>
    </location>
</feature>
<feature type="transmembrane region" description="Helical" evidence="8">
    <location>
        <begin position="202"/>
        <end position="221"/>
    </location>
</feature>
<feature type="transmembrane region" description="Helical" evidence="8">
    <location>
        <begin position="496"/>
        <end position="518"/>
    </location>
</feature>
<keyword evidence="11" id="KW-1185">Reference proteome</keyword>
<feature type="transmembrane region" description="Helical" evidence="8">
    <location>
        <begin position="350"/>
        <end position="367"/>
    </location>
</feature>
<proteinExistence type="predicted"/>
<evidence type="ECO:0000259" key="9">
    <source>
        <dbReference type="Pfam" id="PF01490"/>
    </source>
</evidence>
<feature type="transmembrane region" description="Helical" evidence="8">
    <location>
        <begin position="530"/>
        <end position="552"/>
    </location>
</feature>
<organism evidence="10 11">
    <name type="scientific">Platanthera guangdongensis</name>
    <dbReference type="NCBI Taxonomy" id="2320717"/>
    <lineage>
        <taxon>Eukaryota</taxon>
        <taxon>Viridiplantae</taxon>
        <taxon>Streptophyta</taxon>
        <taxon>Embryophyta</taxon>
        <taxon>Tracheophyta</taxon>
        <taxon>Spermatophyta</taxon>
        <taxon>Magnoliopsida</taxon>
        <taxon>Liliopsida</taxon>
        <taxon>Asparagales</taxon>
        <taxon>Orchidaceae</taxon>
        <taxon>Orchidoideae</taxon>
        <taxon>Orchideae</taxon>
        <taxon>Orchidinae</taxon>
        <taxon>Platanthera</taxon>
    </lineage>
</organism>
<feature type="transmembrane region" description="Helical" evidence="8">
    <location>
        <begin position="469"/>
        <end position="490"/>
    </location>
</feature>
<dbReference type="PANTHER" id="PTHR48017">
    <property type="entry name" value="OS05G0424000 PROTEIN-RELATED"/>
    <property type="match status" value="1"/>
</dbReference>
<dbReference type="InterPro" id="IPR013057">
    <property type="entry name" value="AA_transpt_TM"/>
</dbReference>
<dbReference type="EMBL" id="JBBWWR010000013">
    <property type="protein sequence ID" value="KAK8955638.1"/>
    <property type="molecule type" value="Genomic_DNA"/>
</dbReference>
<reference evidence="10 11" key="1">
    <citation type="journal article" date="2022" name="Nat. Plants">
        <title>Genomes of leafy and leafless Platanthera orchids illuminate the evolution of mycoheterotrophy.</title>
        <authorList>
            <person name="Li M.H."/>
            <person name="Liu K.W."/>
            <person name="Li Z."/>
            <person name="Lu H.C."/>
            <person name="Ye Q.L."/>
            <person name="Zhang D."/>
            <person name="Wang J.Y."/>
            <person name="Li Y.F."/>
            <person name="Zhong Z.M."/>
            <person name="Liu X."/>
            <person name="Yu X."/>
            <person name="Liu D.K."/>
            <person name="Tu X.D."/>
            <person name="Liu B."/>
            <person name="Hao Y."/>
            <person name="Liao X.Y."/>
            <person name="Jiang Y.T."/>
            <person name="Sun W.H."/>
            <person name="Chen J."/>
            <person name="Chen Y.Q."/>
            <person name="Ai Y."/>
            <person name="Zhai J.W."/>
            <person name="Wu S.S."/>
            <person name="Zhou Z."/>
            <person name="Hsiao Y.Y."/>
            <person name="Wu W.L."/>
            <person name="Chen Y.Y."/>
            <person name="Lin Y.F."/>
            <person name="Hsu J.L."/>
            <person name="Li C.Y."/>
            <person name="Wang Z.W."/>
            <person name="Zhao X."/>
            <person name="Zhong W.Y."/>
            <person name="Ma X.K."/>
            <person name="Ma L."/>
            <person name="Huang J."/>
            <person name="Chen G.Z."/>
            <person name="Huang M.Z."/>
            <person name="Huang L."/>
            <person name="Peng D.H."/>
            <person name="Luo Y.B."/>
            <person name="Zou S.Q."/>
            <person name="Chen S.P."/>
            <person name="Lan S."/>
            <person name="Tsai W.C."/>
            <person name="Van de Peer Y."/>
            <person name="Liu Z.J."/>
        </authorList>
    </citation>
    <scope>NUCLEOTIDE SEQUENCE [LARGE SCALE GENOMIC DNA]</scope>
    <source>
        <strain evidence="10">Lor288</strain>
    </source>
</reference>